<reference evidence="5" key="1">
    <citation type="submission" date="2022-12" db="EMBL/GenBank/DDBJ databases">
        <authorList>
            <person name="Krivoruchko A.V."/>
            <person name="Elkin A."/>
        </authorList>
    </citation>
    <scope>NUCLEOTIDE SEQUENCE</scope>
    <source>
        <strain evidence="5">IEGM 1388</strain>
    </source>
</reference>
<dbReference type="RefSeq" id="WP_301568878.1">
    <property type="nucleotide sequence ID" value="NZ_JAPWIE010000001.1"/>
</dbReference>
<feature type="domain" description="Erythromycin biosynthesis protein CIII-like C-terminal" evidence="3">
    <location>
        <begin position="223"/>
        <end position="351"/>
    </location>
</feature>
<comment type="caution">
    <text evidence="5">The sequence shown here is derived from an EMBL/GenBank/DDBJ whole genome shotgun (WGS) entry which is preliminary data.</text>
</comment>
<keyword evidence="6" id="KW-1185">Reference proteome</keyword>
<dbReference type="InterPro" id="IPR010610">
    <property type="entry name" value="EryCIII-like_C"/>
</dbReference>
<keyword evidence="1" id="KW-0328">Glycosyltransferase</keyword>
<dbReference type="CDD" id="cd03784">
    <property type="entry name" value="GT1_Gtf-like"/>
    <property type="match status" value="1"/>
</dbReference>
<dbReference type="EMBL" id="JAPWIE010000001">
    <property type="protein sequence ID" value="MCZ4548419.1"/>
    <property type="molecule type" value="Genomic_DNA"/>
</dbReference>
<dbReference type="SUPFAM" id="SSF53756">
    <property type="entry name" value="UDP-Glycosyltransferase/glycogen phosphorylase"/>
    <property type="match status" value="1"/>
</dbReference>
<dbReference type="Gene3D" id="3.40.50.2000">
    <property type="entry name" value="Glycogen Phosphorylase B"/>
    <property type="match status" value="2"/>
</dbReference>
<dbReference type="InterPro" id="IPR050426">
    <property type="entry name" value="Glycosyltransferase_28"/>
</dbReference>
<dbReference type="PANTHER" id="PTHR48050:SF13">
    <property type="entry name" value="STEROL 3-BETA-GLUCOSYLTRANSFERASE UGT80A2"/>
    <property type="match status" value="1"/>
</dbReference>
<evidence type="ECO:0000313" key="5">
    <source>
        <dbReference type="EMBL" id="MCZ4548419.1"/>
    </source>
</evidence>
<gene>
    <name evidence="5" type="ORF">O4213_00380</name>
</gene>
<dbReference type="PANTHER" id="PTHR48050">
    <property type="entry name" value="STEROL 3-BETA-GLUCOSYLTRANSFERASE"/>
    <property type="match status" value="1"/>
</dbReference>
<keyword evidence="2" id="KW-0808">Transferase</keyword>
<evidence type="ECO:0000259" key="3">
    <source>
        <dbReference type="Pfam" id="PF06722"/>
    </source>
</evidence>
<dbReference type="Proteomes" id="UP001067235">
    <property type="component" value="Unassembled WGS sequence"/>
</dbReference>
<evidence type="ECO:0000256" key="2">
    <source>
        <dbReference type="ARBA" id="ARBA00022679"/>
    </source>
</evidence>
<evidence type="ECO:0000256" key="1">
    <source>
        <dbReference type="ARBA" id="ARBA00022676"/>
    </source>
</evidence>
<evidence type="ECO:0000313" key="6">
    <source>
        <dbReference type="Proteomes" id="UP001067235"/>
    </source>
</evidence>
<evidence type="ECO:0000259" key="4">
    <source>
        <dbReference type="Pfam" id="PF13439"/>
    </source>
</evidence>
<organism evidence="5 6">
    <name type="scientific">Gordonia rubripertincta</name>
    <name type="common">Rhodococcus corallinus</name>
    <dbReference type="NCBI Taxonomy" id="36822"/>
    <lineage>
        <taxon>Bacteria</taxon>
        <taxon>Bacillati</taxon>
        <taxon>Actinomycetota</taxon>
        <taxon>Actinomycetes</taxon>
        <taxon>Mycobacteriales</taxon>
        <taxon>Gordoniaceae</taxon>
        <taxon>Gordonia</taxon>
    </lineage>
</organism>
<dbReference type="Pfam" id="PF13439">
    <property type="entry name" value="Glyco_transf_4"/>
    <property type="match status" value="1"/>
</dbReference>
<dbReference type="InterPro" id="IPR028098">
    <property type="entry name" value="Glyco_trans_4-like_N"/>
</dbReference>
<feature type="domain" description="Glycosyltransferase subfamily 4-like N-terminal" evidence="4">
    <location>
        <begin position="24"/>
        <end position="169"/>
    </location>
</feature>
<accession>A0ABT4MN47</accession>
<sequence length="369" mass="38927">MPTGSQRARVLFVTFDAGGNFPPVITLGREIAARGHEVTVLGHAQQRGKVEAAGLSFIAYTDPPPWSSAQHHGMLSAVLGYLKMFTTDALVEDAVSAAAGHDVVVVDCMLLPVMSALAGRDVPVVSLFHTFYAYLDGQFRRAVGTVSRARGLSVRKTWHATDLRLVVSDRSLDPSGRGPADPRLVWSGPAEPAARPHERQGLPLVLASLSTTDFPGQQQTLQNILDAAAEMPIRLVLTTGPAVDPTSLNPPPNAEVHQFIPHREVLPKCSAVVGHGGHSTTVQALAHGLPMVIIPMHSLLDQPMVGKAVATSGAGVVLPKKASPARISTALTRVLEDKTYAAAAAVIAERLADGQGTARAADAILNQTR</sequence>
<dbReference type="Pfam" id="PF06722">
    <property type="entry name" value="EryCIII-like_C"/>
    <property type="match status" value="1"/>
</dbReference>
<name>A0ABT4MN47_GORRU</name>
<dbReference type="InterPro" id="IPR002213">
    <property type="entry name" value="UDP_glucos_trans"/>
</dbReference>
<protein>
    <submittedName>
        <fullName evidence="5">Glycosyltransferase</fullName>
    </submittedName>
</protein>
<proteinExistence type="predicted"/>